<name>A0ABN1MHE0_9FLAO</name>
<reference evidence="2 3" key="1">
    <citation type="journal article" date="2019" name="Int. J. Syst. Evol. Microbiol.">
        <title>The Global Catalogue of Microorganisms (GCM) 10K type strain sequencing project: providing services to taxonomists for standard genome sequencing and annotation.</title>
        <authorList>
            <consortium name="The Broad Institute Genomics Platform"/>
            <consortium name="The Broad Institute Genome Sequencing Center for Infectious Disease"/>
            <person name="Wu L."/>
            <person name="Ma J."/>
        </authorList>
    </citation>
    <scope>NUCLEOTIDE SEQUENCE [LARGE SCALE GENOMIC DNA]</scope>
    <source>
        <strain evidence="2 3">JCM 16082</strain>
    </source>
</reference>
<keyword evidence="1" id="KW-0472">Membrane</keyword>
<keyword evidence="1" id="KW-1133">Transmembrane helix</keyword>
<evidence type="ECO:0000256" key="1">
    <source>
        <dbReference type="SAM" id="Phobius"/>
    </source>
</evidence>
<sequence>MKLEYDPLVGSKEYKIKLSQSDLLKTRINLEIRDYKIKSPLININKIYLERLVISNLIKSRINVSNIHASLFKINNLVSPQELKLSNISAKNSSKSEISFSNSDLESALFNNINFKNFSLISFYKSTVSEAKFFSCKFPSNILNYNNFNSLEHIDFGIVDKNIFYRDQYHTFLSLKKSLEKTGDIYEAQKMKSLAYRYLEKMKGLRFFQDVIPLKLNKWSSDHGISPIKALCWIIGVSGLLYFLLLLSFDHLQFDPNNKKWYSALIINFKYFIVLLNPVHRVSDLIPKGEEDVNSIYLLSFFSRVIIGYLYYQFIAAFRRFGKI</sequence>
<gene>
    <name evidence="2" type="ORF">GCM10009117_15420</name>
</gene>
<dbReference type="Proteomes" id="UP001500507">
    <property type="component" value="Unassembled WGS sequence"/>
</dbReference>
<feature type="transmembrane region" description="Helical" evidence="1">
    <location>
        <begin position="261"/>
        <end position="280"/>
    </location>
</feature>
<keyword evidence="1" id="KW-0812">Transmembrane</keyword>
<keyword evidence="3" id="KW-1185">Reference proteome</keyword>
<feature type="transmembrane region" description="Helical" evidence="1">
    <location>
        <begin position="228"/>
        <end position="249"/>
    </location>
</feature>
<feature type="transmembrane region" description="Helical" evidence="1">
    <location>
        <begin position="296"/>
        <end position="318"/>
    </location>
</feature>
<dbReference type="SUPFAM" id="SSF141571">
    <property type="entry name" value="Pentapeptide repeat-like"/>
    <property type="match status" value="1"/>
</dbReference>
<evidence type="ECO:0000313" key="2">
    <source>
        <dbReference type="EMBL" id="GAA0872395.1"/>
    </source>
</evidence>
<protein>
    <recommendedName>
        <fullName evidence="4">Pentapeptide repeat-containing protein</fullName>
    </recommendedName>
</protein>
<comment type="caution">
    <text evidence="2">The sequence shown here is derived from an EMBL/GenBank/DDBJ whole genome shotgun (WGS) entry which is preliminary data.</text>
</comment>
<evidence type="ECO:0000313" key="3">
    <source>
        <dbReference type="Proteomes" id="UP001500507"/>
    </source>
</evidence>
<dbReference type="EMBL" id="BAAAFG010000015">
    <property type="protein sequence ID" value="GAA0872395.1"/>
    <property type="molecule type" value="Genomic_DNA"/>
</dbReference>
<organism evidence="2 3">
    <name type="scientific">Gangjinia marincola</name>
    <dbReference type="NCBI Taxonomy" id="578463"/>
    <lineage>
        <taxon>Bacteria</taxon>
        <taxon>Pseudomonadati</taxon>
        <taxon>Bacteroidota</taxon>
        <taxon>Flavobacteriia</taxon>
        <taxon>Flavobacteriales</taxon>
        <taxon>Flavobacteriaceae</taxon>
        <taxon>Gangjinia</taxon>
    </lineage>
</organism>
<accession>A0ABN1MHE0</accession>
<proteinExistence type="predicted"/>
<evidence type="ECO:0008006" key="4">
    <source>
        <dbReference type="Google" id="ProtNLM"/>
    </source>
</evidence>